<dbReference type="GO" id="GO:0009279">
    <property type="term" value="C:cell outer membrane"/>
    <property type="evidence" value="ECO:0007669"/>
    <property type="project" value="UniProtKB-SubCell"/>
</dbReference>
<dbReference type="InterPro" id="IPR039426">
    <property type="entry name" value="TonB-dep_rcpt-like"/>
</dbReference>
<dbReference type="InterPro" id="IPR012910">
    <property type="entry name" value="Plug_dom"/>
</dbReference>
<dbReference type="Proteomes" id="UP000011717">
    <property type="component" value="Unassembled WGS sequence"/>
</dbReference>
<dbReference type="PATRIC" id="fig|1234595.3.peg.1618"/>
<feature type="signal peptide" evidence="10">
    <location>
        <begin position="1"/>
        <end position="25"/>
    </location>
</feature>
<dbReference type="Gene3D" id="2.40.170.20">
    <property type="entry name" value="TonB-dependent receptor, beta-barrel domain"/>
    <property type="match status" value="1"/>
</dbReference>
<comment type="subcellular location">
    <subcellularLocation>
        <location evidence="1 8">Cell outer membrane</location>
        <topology evidence="1 8">Multi-pass membrane protein</topology>
    </subcellularLocation>
</comment>
<dbReference type="PROSITE" id="PS52016">
    <property type="entry name" value="TONB_DEPENDENT_REC_3"/>
    <property type="match status" value="1"/>
</dbReference>
<keyword evidence="10" id="KW-0732">Signal</keyword>
<organism evidence="13 14">
    <name type="scientific">Pacificimonas flava</name>
    <dbReference type="NCBI Taxonomy" id="1234595"/>
    <lineage>
        <taxon>Bacteria</taxon>
        <taxon>Pseudomonadati</taxon>
        <taxon>Pseudomonadota</taxon>
        <taxon>Alphaproteobacteria</taxon>
        <taxon>Sphingomonadales</taxon>
        <taxon>Sphingosinicellaceae</taxon>
        <taxon>Pacificimonas</taxon>
    </lineage>
</organism>
<dbReference type="AlphaFoldDB" id="M2T921"/>
<name>M2T921_9SPHN</name>
<gene>
    <name evidence="13" type="ORF">C725_1617</name>
</gene>
<sequence>MKSRYLSRVAACAVITSFQSASAFAQAEAEQALPPATPPAVSAETAETIVITGSYIRGTPEDAALPVDVFSSEDLTTAGVNSPLEFIKQLPSVGAVLGDSNQFATGAQGYQGSGSINLRGLGPTRTLVLLNGKRTIQSPGDGFTDTNLIPLFAIDRVEILKDGAAATYGSDAIAGVANFVTRQNFDGLELQADYNFIDGSDDNYQVSALFGKDFGTANLMVGFGWQHRSELPTTARDFSDQPYTVNPSGYSALSTPGTYGVTYFGGIDPGTGTPILNTEVVSEPGCNELGGLQTGAVCRFSYVPFDNIIEDEDRYQLFAQFNADLSDRLTFNVEGLYSATDQTNNNYSPAFPPTQGPQGSGFLGAFSVSPNNPFVPGFLDAVGLPQSGGANGPVAAVTALYWRPLGFLGNPNEPDRGAGQGFAKNDAMRFSGGFEYQLTDDIIVDLDATYWRIDRDFASPGIVGSRLQNALNGLGGPNCDPATGTPGEGGCQWFNPFVTAGPQNPALGLDNPFYIPGAENDPDLLRYIQIPVGTNQREEQFVIDFVTSGETGIELPGGQVAFAVGAQYRKNDYRSRPLADVSNLNINPCYVEGDTSCVGTGTEGVGPFIFLGGTRPVQLDQDVYAFFGEVNVPLFDTLELTGALRYEDYGNPVGSTFNPKGSFRFEPLDWLVLRGSIGTTFRGPLASNVAPVGVTSLAGLTATGGDYKSVDIFGNPALDPETALTYNVGVVVDTSGFTASVDYWTYDFQDQITNTPGDAIATSVIDPSIPVTDGGTGFVNCAAPLADLITFDGDACVQGVSRGVNIARVRTEYVNGPDVNVSGLDFALNYDYDAGFGTISAGGNASWTLEYKVDDFILNGVTLTEGYDAVGFGNYFRDPNTLPEWRANGYLNFATDALNLRYTVTFIDSVTDERPEVTDFGKESGTFVQHDFFATYNFEVASSELQLQAGVKNIFDEDPGEALLPVSYNPFIGNGLGRNYQVGLRARF</sequence>
<dbReference type="RefSeq" id="WP_008601708.1">
    <property type="nucleotide sequence ID" value="NZ_AMRV01000004.1"/>
</dbReference>
<dbReference type="EMBL" id="AMRV01000004">
    <property type="protein sequence ID" value="EMD83019.1"/>
    <property type="molecule type" value="Genomic_DNA"/>
</dbReference>
<dbReference type="PANTHER" id="PTHR47234">
    <property type="match status" value="1"/>
</dbReference>
<dbReference type="InterPro" id="IPR036942">
    <property type="entry name" value="Beta-barrel_TonB_sf"/>
</dbReference>
<dbReference type="PANTHER" id="PTHR47234:SF2">
    <property type="entry name" value="TONB-DEPENDENT RECEPTOR"/>
    <property type="match status" value="1"/>
</dbReference>
<protein>
    <submittedName>
        <fullName evidence="13">TonB-dependent receptor</fullName>
    </submittedName>
</protein>
<dbReference type="Pfam" id="PF07715">
    <property type="entry name" value="Plug"/>
    <property type="match status" value="1"/>
</dbReference>
<feature type="domain" description="TonB-dependent receptor-like beta-barrel" evidence="11">
    <location>
        <begin position="403"/>
        <end position="954"/>
    </location>
</feature>
<evidence type="ECO:0000313" key="13">
    <source>
        <dbReference type="EMBL" id="EMD83019.1"/>
    </source>
</evidence>
<dbReference type="InterPro" id="IPR037066">
    <property type="entry name" value="Plug_dom_sf"/>
</dbReference>
<dbReference type="Pfam" id="PF00593">
    <property type="entry name" value="TonB_dep_Rec_b-barrel"/>
    <property type="match status" value="1"/>
</dbReference>
<evidence type="ECO:0000256" key="6">
    <source>
        <dbReference type="ARBA" id="ARBA00023136"/>
    </source>
</evidence>
<evidence type="ECO:0000259" key="11">
    <source>
        <dbReference type="Pfam" id="PF00593"/>
    </source>
</evidence>
<feature type="chain" id="PRO_5004025763" evidence="10">
    <location>
        <begin position="26"/>
        <end position="988"/>
    </location>
</feature>
<reference evidence="13 14" key="1">
    <citation type="journal article" date="2013" name="Genome Announc.">
        <title>Draft Genome Sequence of Strain JLT2015T, Belonging to the Family Sphingomonadaceae of the Alphaproteobacteria.</title>
        <authorList>
            <person name="Tang K."/>
            <person name="Liu K."/>
            <person name="Li S."/>
            <person name="Jiao N."/>
        </authorList>
    </citation>
    <scope>NUCLEOTIDE SEQUENCE [LARGE SCALE GENOMIC DNA]</scope>
    <source>
        <strain evidence="13 14">JLT2015</strain>
    </source>
</reference>
<comment type="caution">
    <text evidence="13">The sequence shown here is derived from an EMBL/GenBank/DDBJ whole genome shotgun (WGS) entry which is preliminary data.</text>
</comment>
<evidence type="ECO:0000256" key="1">
    <source>
        <dbReference type="ARBA" id="ARBA00004571"/>
    </source>
</evidence>
<evidence type="ECO:0000256" key="5">
    <source>
        <dbReference type="ARBA" id="ARBA00023077"/>
    </source>
</evidence>
<evidence type="ECO:0000256" key="2">
    <source>
        <dbReference type="ARBA" id="ARBA00022448"/>
    </source>
</evidence>
<evidence type="ECO:0000313" key="14">
    <source>
        <dbReference type="Proteomes" id="UP000011717"/>
    </source>
</evidence>
<keyword evidence="3 8" id="KW-1134">Transmembrane beta strand</keyword>
<dbReference type="OrthoDB" id="7051241at2"/>
<evidence type="ECO:0000256" key="9">
    <source>
        <dbReference type="RuleBase" id="RU003357"/>
    </source>
</evidence>
<feature type="domain" description="TonB-dependent receptor plug" evidence="12">
    <location>
        <begin position="61"/>
        <end position="176"/>
    </location>
</feature>
<evidence type="ECO:0000256" key="3">
    <source>
        <dbReference type="ARBA" id="ARBA00022452"/>
    </source>
</evidence>
<keyword evidence="13" id="KW-0675">Receptor</keyword>
<keyword evidence="4 8" id="KW-0812">Transmembrane</keyword>
<evidence type="ECO:0000256" key="4">
    <source>
        <dbReference type="ARBA" id="ARBA00022692"/>
    </source>
</evidence>
<evidence type="ECO:0000259" key="12">
    <source>
        <dbReference type="Pfam" id="PF07715"/>
    </source>
</evidence>
<keyword evidence="5 9" id="KW-0798">TonB box</keyword>
<keyword evidence="14" id="KW-1185">Reference proteome</keyword>
<dbReference type="InterPro" id="IPR000531">
    <property type="entry name" value="Beta-barrel_TonB"/>
</dbReference>
<comment type="similarity">
    <text evidence="8 9">Belongs to the TonB-dependent receptor family.</text>
</comment>
<keyword evidence="6 8" id="KW-0472">Membrane</keyword>
<dbReference type="Gene3D" id="2.170.130.10">
    <property type="entry name" value="TonB-dependent receptor, plug domain"/>
    <property type="match status" value="1"/>
</dbReference>
<proteinExistence type="inferred from homology"/>
<accession>M2T921</accession>
<evidence type="ECO:0000256" key="8">
    <source>
        <dbReference type="PROSITE-ProRule" id="PRU01360"/>
    </source>
</evidence>
<evidence type="ECO:0000256" key="7">
    <source>
        <dbReference type="ARBA" id="ARBA00023237"/>
    </source>
</evidence>
<keyword evidence="7 8" id="KW-0998">Cell outer membrane</keyword>
<dbReference type="SUPFAM" id="SSF56935">
    <property type="entry name" value="Porins"/>
    <property type="match status" value="1"/>
</dbReference>
<evidence type="ECO:0000256" key="10">
    <source>
        <dbReference type="SAM" id="SignalP"/>
    </source>
</evidence>
<keyword evidence="2 8" id="KW-0813">Transport</keyword>